<comment type="caution">
    <text evidence="6">The sequence shown here is derived from an EMBL/GenBank/DDBJ whole genome shotgun (WGS) entry which is preliminary data.</text>
</comment>
<evidence type="ECO:0000256" key="3">
    <source>
        <dbReference type="ARBA" id="ARBA00023163"/>
    </source>
</evidence>
<feature type="compositionally biased region" description="Polar residues" evidence="4">
    <location>
        <begin position="66"/>
        <end position="78"/>
    </location>
</feature>
<dbReference type="InterPro" id="IPR036955">
    <property type="entry name" value="AP2/ERF_dom_sf"/>
</dbReference>
<feature type="domain" description="AP2/ERF" evidence="5">
    <location>
        <begin position="93"/>
        <end position="149"/>
    </location>
</feature>
<evidence type="ECO:0000256" key="1">
    <source>
        <dbReference type="ARBA" id="ARBA00023015"/>
    </source>
</evidence>
<dbReference type="PROSITE" id="PS51032">
    <property type="entry name" value="AP2_ERF"/>
    <property type="match status" value="1"/>
</dbReference>
<keyword evidence="1" id="KW-0805">Transcription regulation</keyword>
<evidence type="ECO:0000256" key="4">
    <source>
        <dbReference type="SAM" id="MobiDB-lite"/>
    </source>
</evidence>
<proteinExistence type="predicted"/>
<dbReference type="SUPFAM" id="SSF54171">
    <property type="entry name" value="DNA-binding domain"/>
    <property type="match status" value="2"/>
</dbReference>
<dbReference type="Proteomes" id="UP000814367">
    <property type="component" value="Unassembled WGS sequence"/>
</dbReference>
<accession>A0ABS9NGW6</accession>
<gene>
    <name evidence="6" type="ORF">G8J23_08410</name>
</gene>
<dbReference type="InterPro" id="IPR016177">
    <property type="entry name" value="DNA-bd_dom_sf"/>
</dbReference>
<keyword evidence="3" id="KW-0804">Transcription</keyword>
<evidence type="ECO:0000256" key="2">
    <source>
        <dbReference type="ARBA" id="ARBA00023125"/>
    </source>
</evidence>
<keyword evidence="2" id="KW-0238">DNA-binding</keyword>
<dbReference type="SMART" id="SM00380">
    <property type="entry name" value="AP2"/>
    <property type="match status" value="1"/>
</dbReference>
<feature type="region of interest" description="Disordered" evidence="4">
    <location>
        <begin position="66"/>
        <end position="95"/>
    </location>
</feature>
<evidence type="ECO:0000313" key="7">
    <source>
        <dbReference type="Proteomes" id="UP000814367"/>
    </source>
</evidence>
<organism evidence="6 7">
    <name type="scientific">Staphylococcus warneri</name>
    <dbReference type="NCBI Taxonomy" id="1292"/>
    <lineage>
        <taxon>Bacteria</taxon>
        <taxon>Bacillati</taxon>
        <taxon>Bacillota</taxon>
        <taxon>Bacilli</taxon>
        <taxon>Bacillales</taxon>
        <taxon>Staphylococcaceae</taxon>
        <taxon>Staphylococcus</taxon>
    </lineage>
</organism>
<keyword evidence="7" id="KW-1185">Reference proteome</keyword>
<dbReference type="EMBL" id="JAANHJ010000001">
    <property type="protein sequence ID" value="MCG6226004.1"/>
    <property type="molecule type" value="Genomic_DNA"/>
</dbReference>
<sequence length="261" mass="30444">MVKSIFLQDGEEIFVDDDDYERVNQHIWRKYFKGNTRYIHTKIGVKRKDILLTTYIQNGSFQKNKNNDFTKNNLTTKGSRSRWGKPKSNGSSKYKGVNWRKDTNKWVAKINVEGKQKHLGFFESEDMAAKSYNRAVDEFWGGNGFKNIIGNDSRQKRDYFPHKGFNNTRNTNKYGYRGIGNHTDMPSKFSARKKYKGKLYSTEYFDSREKAALAYNKIVVFLYGSDAILNKVSITDELKKFITNWEIPDKIKALKEGADDE</sequence>
<protein>
    <submittedName>
        <fullName evidence="6">AP2 domain-containing protein</fullName>
    </submittedName>
</protein>
<dbReference type="Gene3D" id="3.30.730.10">
    <property type="entry name" value="AP2/ERF domain"/>
    <property type="match status" value="2"/>
</dbReference>
<evidence type="ECO:0000313" key="6">
    <source>
        <dbReference type="EMBL" id="MCG6226004.1"/>
    </source>
</evidence>
<dbReference type="RefSeq" id="WP_058714315.1">
    <property type="nucleotide sequence ID" value="NZ_CP049802.1"/>
</dbReference>
<reference evidence="6 7" key="1">
    <citation type="submission" date="2020-03" db="EMBL/GenBank/DDBJ databases">
        <title>Comparative genetics of Staphylococcus warneri persistents from caprine mastitis.</title>
        <authorList>
            <person name="Franca C.A."/>
            <person name="Rosa D.S."/>
            <person name="Silva A."/>
            <person name="Rodrigues D.L.N."/>
            <person name="Santos R.G."/>
            <person name="Castillo R.E.H."/>
            <person name="Moreira M.A.S."/>
            <person name="Lima M.C."/>
            <person name="Gouveia G.V."/>
            <person name="Gouveia J.J.S."/>
            <person name="Souza R.F.S."/>
            <person name="Bertram B."/>
            <person name="Azevedo V."/>
            <person name="Costa M."/>
        </authorList>
    </citation>
    <scope>NUCLEOTIDE SEQUENCE [LARGE SCALE GENOMIC DNA]</scope>
    <source>
        <strain evidence="6 7">Cap 9.2</strain>
    </source>
</reference>
<dbReference type="InterPro" id="IPR001471">
    <property type="entry name" value="AP2/ERF_dom"/>
</dbReference>
<evidence type="ECO:0000259" key="5">
    <source>
        <dbReference type="PROSITE" id="PS51032"/>
    </source>
</evidence>
<name>A0ABS9NGW6_STAWA</name>